<name>A0A1C7LQ40_GRIFR</name>
<evidence type="ECO:0000313" key="2">
    <source>
        <dbReference type="Proteomes" id="UP000092993"/>
    </source>
</evidence>
<gene>
    <name evidence="1" type="ORF">A0H81_13162</name>
</gene>
<dbReference type="AlphaFoldDB" id="A0A1C7LQ40"/>
<sequence length="97" mass="11133">MPNFPVALPRQKTQRIMGYNLFWSSTIINSPHLASRSPGKNLVAVSQVQQERYNRCFAVTYRKLFLSITLDAGPARRLYQKKGRHWPIRACAVSAQE</sequence>
<dbReference type="EMBL" id="LUGG01000027">
    <property type="protein sequence ID" value="OBZ66871.1"/>
    <property type="molecule type" value="Genomic_DNA"/>
</dbReference>
<protein>
    <submittedName>
        <fullName evidence="1">Uncharacterized protein</fullName>
    </submittedName>
</protein>
<comment type="caution">
    <text evidence="1">The sequence shown here is derived from an EMBL/GenBank/DDBJ whole genome shotgun (WGS) entry which is preliminary data.</text>
</comment>
<organism evidence="1 2">
    <name type="scientific">Grifola frondosa</name>
    <name type="common">Maitake</name>
    <name type="synonym">Polyporus frondosus</name>
    <dbReference type="NCBI Taxonomy" id="5627"/>
    <lineage>
        <taxon>Eukaryota</taxon>
        <taxon>Fungi</taxon>
        <taxon>Dikarya</taxon>
        <taxon>Basidiomycota</taxon>
        <taxon>Agaricomycotina</taxon>
        <taxon>Agaricomycetes</taxon>
        <taxon>Polyporales</taxon>
        <taxon>Grifolaceae</taxon>
        <taxon>Grifola</taxon>
    </lineage>
</organism>
<dbReference type="Proteomes" id="UP000092993">
    <property type="component" value="Unassembled WGS sequence"/>
</dbReference>
<proteinExistence type="predicted"/>
<reference evidence="1 2" key="1">
    <citation type="submission" date="2016-03" db="EMBL/GenBank/DDBJ databases">
        <title>Whole genome sequencing of Grifola frondosa 9006-11.</title>
        <authorList>
            <person name="Min B."/>
            <person name="Park H."/>
            <person name="Kim J.-G."/>
            <person name="Cho H."/>
            <person name="Oh Y.-L."/>
            <person name="Kong W.-S."/>
            <person name="Choi I.-G."/>
        </authorList>
    </citation>
    <scope>NUCLEOTIDE SEQUENCE [LARGE SCALE GENOMIC DNA]</scope>
    <source>
        <strain evidence="1 2">9006-11</strain>
    </source>
</reference>
<accession>A0A1C7LQ40</accession>
<keyword evidence="2" id="KW-1185">Reference proteome</keyword>
<evidence type="ECO:0000313" key="1">
    <source>
        <dbReference type="EMBL" id="OBZ66871.1"/>
    </source>
</evidence>